<dbReference type="RefSeq" id="WP_296936951.1">
    <property type="nucleotide sequence ID" value="NZ_CABSIF010000018.1"/>
</dbReference>
<sequence length="85" mass="9657">MAMTPSQRAALGARRCTHRYRFREKLDECGYDSTTLAEELGVSPVTINRTINGSLHSPRVLNWFRDRGLAERFLCDPRKCGEEAA</sequence>
<dbReference type="InterPro" id="IPR010982">
    <property type="entry name" value="Lambda_DNA-bd_dom_sf"/>
</dbReference>
<reference evidence="1" key="1">
    <citation type="submission" date="2016-04" db="EMBL/GenBank/DDBJ databases">
        <authorList>
            <person name="Evans L.H."/>
            <person name="Alamgir A."/>
            <person name="Owens N."/>
            <person name="Weber N.D."/>
            <person name="Virtaneva K."/>
            <person name="Barbian K."/>
            <person name="Babar A."/>
            <person name="Rosenke K."/>
        </authorList>
    </citation>
    <scope>NUCLEOTIDE SEQUENCE</scope>
    <source>
        <strain evidence="1">92-2</strain>
    </source>
</reference>
<dbReference type="AlphaFoldDB" id="A0A212KEA6"/>
<organism evidence="1">
    <name type="scientific">uncultured Desulfovibrio sp</name>
    <dbReference type="NCBI Taxonomy" id="167968"/>
    <lineage>
        <taxon>Bacteria</taxon>
        <taxon>Pseudomonadati</taxon>
        <taxon>Thermodesulfobacteriota</taxon>
        <taxon>Desulfovibrionia</taxon>
        <taxon>Desulfovibrionales</taxon>
        <taxon>Desulfovibrionaceae</taxon>
        <taxon>Desulfovibrio</taxon>
        <taxon>environmental samples</taxon>
    </lineage>
</organism>
<gene>
    <name evidence="1" type="ORF">KM92DES2_12870</name>
</gene>
<name>A0A212KEA6_9BACT</name>
<dbReference type="SUPFAM" id="SSF47413">
    <property type="entry name" value="lambda repressor-like DNA-binding domains"/>
    <property type="match status" value="1"/>
</dbReference>
<proteinExistence type="predicted"/>
<evidence type="ECO:0000313" key="1">
    <source>
        <dbReference type="EMBL" id="SBW10046.1"/>
    </source>
</evidence>
<dbReference type="GO" id="GO:0003677">
    <property type="term" value="F:DNA binding"/>
    <property type="evidence" value="ECO:0007669"/>
    <property type="project" value="InterPro"/>
</dbReference>
<protein>
    <recommendedName>
        <fullName evidence="2">HTH cro/C1-type domain-containing protein</fullName>
    </recommendedName>
</protein>
<evidence type="ECO:0008006" key="2">
    <source>
        <dbReference type="Google" id="ProtNLM"/>
    </source>
</evidence>
<dbReference type="EMBL" id="FLUP01000001">
    <property type="protein sequence ID" value="SBW10046.1"/>
    <property type="molecule type" value="Genomic_DNA"/>
</dbReference>
<accession>A0A212KEA6</accession>